<accession>A0ACB5UK92</accession>
<protein>
    <submittedName>
        <fullName evidence="1">Uncharacterized protein</fullName>
    </submittedName>
</protein>
<proteinExistence type="predicted"/>
<sequence>MCSLFPLQILYRYTYLYKSYNILGTDYYFLKLLKAMLVIINFHAFAVPIES</sequence>
<keyword evidence="2" id="KW-1185">Reference proteome</keyword>
<organism evidence="1 2">
    <name type="scientific">Vallitalea maricola</name>
    <dbReference type="NCBI Taxonomy" id="3074433"/>
    <lineage>
        <taxon>Bacteria</taxon>
        <taxon>Bacillati</taxon>
        <taxon>Bacillota</taxon>
        <taxon>Clostridia</taxon>
        <taxon>Lachnospirales</taxon>
        <taxon>Vallitaleaceae</taxon>
        <taxon>Vallitalea</taxon>
    </lineage>
</organism>
<dbReference type="EMBL" id="BTPU01000031">
    <property type="protein sequence ID" value="GMQ62886.1"/>
    <property type="molecule type" value="Genomic_DNA"/>
</dbReference>
<gene>
    <name evidence="1" type="ORF">AN2V17_21180</name>
</gene>
<evidence type="ECO:0000313" key="2">
    <source>
        <dbReference type="Proteomes" id="UP001374599"/>
    </source>
</evidence>
<dbReference type="Proteomes" id="UP001374599">
    <property type="component" value="Unassembled WGS sequence"/>
</dbReference>
<comment type="caution">
    <text evidence="1">The sequence shown here is derived from an EMBL/GenBank/DDBJ whole genome shotgun (WGS) entry which is preliminary data.</text>
</comment>
<reference evidence="1" key="1">
    <citation type="submission" date="2023-09" db="EMBL/GenBank/DDBJ databases">
        <title>Vallitalea sediminicola and Vallitalea maricola sp. nov., anaerobic bacteria isolated from marine sediment.</title>
        <authorList>
            <person name="Hirano S."/>
            <person name="Maeda A."/>
            <person name="Terahara T."/>
            <person name="Mori K."/>
            <person name="Hamada M."/>
            <person name="Matsumoto R."/>
            <person name="Kobayashi T."/>
        </authorList>
    </citation>
    <scope>NUCLEOTIDE SEQUENCE</scope>
    <source>
        <strain evidence="1">AN17-2</strain>
    </source>
</reference>
<evidence type="ECO:0000313" key="1">
    <source>
        <dbReference type="EMBL" id="GMQ62886.1"/>
    </source>
</evidence>
<name>A0ACB5UK92_9FIRM</name>